<dbReference type="AlphaFoldDB" id="S8DWG3"/>
<dbReference type="Gene3D" id="3.30.559.10">
    <property type="entry name" value="Chloramphenicol acetyltransferase-like domain"/>
    <property type="match status" value="1"/>
</dbReference>
<dbReference type="PANTHER" id="PTHR34375:SF2">
    <property type="entry name" value="GATA ZINC FINGER PROTEIN"/>
    <property type="match status" value="1"/>
</dbReference>
<comment type="caution">
    <text evidence="1">The sequence shown here is derived from an EMBL/GenBank/DDBJ whole genome shotgun (WGS) entry which is preliminary data.</text>
</comment>
<reference evidence="1 2" key="1">
    <citation type="journal article" date="2013" name="BMC Genomics">
        <title>The miniature genome of a carnivorous plant Genlisea aurea contains a low number of genes and short non-coding sequences.</title>
        <authorList>
            <person name="Leushkin E.V."/>
            <person name="Sutormin R.A."/>
            <person name="Nabieva E.R."/>
            <person name="Penin A.A."/>
            <person name="Kondrashov A.S."/>
            <person name="Logacheva M.D."/>
        </authorList>
    </citation>
    <scope>NUCLEOTIDE SEQUENCE [LARGE SCALE GENOMIC DNA]</scope>
</reference>
<sequence length="481" mass="52680">MAGSDGAAEIIFRPTGKTELSWCKAVPGGTGITVLSILISNRIDSQLLQNSLRKLQIAHPILRSKIRFDPDSNSFSYAIPVNPAVQLQRFDLQSTAQILQSSPAAASISPHQLLLEHELNINPWGNSAPPSDTDVFFASLYELESGKRVLALRFHASVCDRASASALLEELLRFAAAPEMAAETAESGLGIEEYIPSGQADKPFWARAADMAGYSLNSLRFAHLNFVDRNSPRTSRVARFQIGEQETDKILSECEAQGMKLSAAIAAAGLIAAHSSKRISEDDYEKYAVVTLVNCRPLLDPVLDANQIGKRRPPPEKKKQFHRPLIAFITADAGFYHSAIINSHDVKGGETLWPLAKRVHSSLAKAKANRKHFTDMDDINFMTCKAIENPGFTPSRSLRTSLVTVFEEPVSEEQRFVDGLEDVLGCFSVHGIGPSVAVFDAIRGGRLDCACVYPFPLHSREQIRELIDEMKRILVDGSAAA</sequence>
<dbReference type="SUPFAM" id="SSF52777">
    <property type="entry name" value="CoA-dependent acyltransferases"/>
    <property type="match status" value="3"/>
</dbReference>
<dbReference type="PANTHER" id="PTHR34375">
    <property type="entry name" value="GATA ZINC FINGER PROTEIN-RELATED"/>
    <property type="match status" value="1"/>
</dbReference>
<gene>
    <name evidence="1" type="ORF">M569_07254</name>
</gene>
<organism evidence="1 2">
    <name type="scientific">Genlisea aurea</name>
    <dbReference type="NCBI Taxonomy" id="192259"/>
    <lineage>
        <taxon>Eukaryota</taxon>
        <taxon>Viridiplantae</taxon>
        <taxon>Streptophyta</taxon>
        <taxon>Embryophyta</taxon>
        <taxon>Tracheophyta</taxon>
        <taxon>Spermatophyta</taxon>
        <taxon>Magnoliopsida</taxon>
        <taxon>eudicotyledons</taxon>
        <taxon>Gunneridae</taxon>
        <taxon>Pentapetalae</taxon>
        <taxon>asterids</taxon>
        <taxon>lamiids</taxon>
        <taxon>Lamiales</taxon>
        <taxon>Lentibulariaceae</taxon>
        <taxon>Genlisea</taxon>
    </lineage>
</organism>
<dbReference type="InterPro" id="IPR023213">
    <property type="entry name" value="CAT-like_dom_sf"/>
</dbReference>
<dbReference type="Gene3D" id="3.30.559.30">
    <property type="entry name" value="Nonribosomal peptide synthetase, condensation domain"/>
    <property type="match status" value="1"/>
</dbReference>
<evidence type="ECO:0000313" key="2">
    <source>
        <dbReference type="Proteomes" id="UP000015453"/>
    </source>
</evidence>
<dbReference type="Proteomes" id="UP000015453">
    <property type="component" value="Unassembled WGS sequence"/>
</dbReference>
<keyword evidence="2" id="KW-1185">Reference proteome</keyword>
<protein>
    <recommendedName>
        <fullName evidence="3">Condensation domain-containing protein</fullName>
    </recommendedName>
</protein>
<proteinExistence type="predicted"/>
<dbReference type="EMBL" id="AUSU01003072">
    <property type="protein sequence ID" value="EPS67523.1"/>
    <property type="molecule type" value="Genomic_DNA"/>
</dbReference>
<name>S8DWG3_9LAMI</name>
<evidence type="ECO:0008006" key="3">
    <source>
        <dbReference type="Google" id="ProtNLM"/>
    </source>
</evidence>
<dbReference type="OrthoDB" id="439993at2759"/>
<accession>S8DWG3</accession>
<evidence type="ECO:0000313" key="1">
    <source>
        <dbReference type="EMBL" id="EPS67523.1"/>
    </source>
</evidence>